<name>A0A2B4R5B6_STYPI</name>
<comment type="caution">
    <text evidence="2">The sequence shown here is derived from an EMBL/GenBank/DDBJ whole genome shotgun (WGS) entry which is preliminary data.</text>
</comment>
<sequence>MLVAYKLRLHKIVSNDPNVAQTFPKEDKASDVRDLDFSQDTVPKQRALGVLWDVSNDAFTFRVSTGEKPFTRRGVLSVIDSLYYPLGFAAPVGVKGKFLYRSMVTRHDNCQPENWDEPLPQEWRLTWEAWCQTLTTSRVPRCYTTIPFNAVSRRELHTFCDTSNEAIAAVSYLRIIQDNGNVQVSFVLRKAKLAPNHATSVPRLELCAAVLGVEIVELIIEELDIEPEAITYYSDSRVVLGYITNESRRFYVYVSNRVERIRRASNPEQWRYVLTQQNPADPAARGAWKRMIGVARRNLDSILADVSPTHLTHEVLSTLMAEVTAIVNALVPVPTDPDMPEVLTPGTLLTKKSQRLKAASGNFSQAGLYSRQWRQVRYLANLLWACWRKEYLPMLQTRSKWQQETRKLRKGDLVPLARITKAYTSKDGKVRKVDLTTAKYGTTKTYTRPVTDLILLRSEVDFEKMKTPVG</sequence>
<dbReference type="InterPro" id="IPR040676">
    <property type="entry name" value="DUF5641"/>
</dbReference>
<dbReference type="PANTHER" id="PTHR47331:SF6">
    <property type="entry name" value="DOUBLECORTIN DOMAIN-CONTAINING PROTEIN"/>
    <property type="match status" value="1"/>
</dbReference>
<dbReference type="InterPro" id="IPR008042">
    <property type="entry name" value="Retrotrans_Pao"/>
</dbReference>
<dbReference type="STRING" id="50429.A0A2B4R5B6"/>
<evidence type="ECO:0000259" key="1">
    <source>
        <dbReference type="Pfam" id="PF18701"/>
    </source>
</evidence>
<dbReference type="AlphaFoldDB" id="A0A2B4R5B6"/>
<organism evidence="2 3">
    <name type="scientific">Stylophora pistillata</name>
    <name type="common">Smooth cauliflower coral</name>
    <dbReference type="NCBI Taxonomy" id="50429"/>
    <lineage>
        <taxon>Eukaryota</taxon>
        <taxon>Metazoa</taxon>
        <taxon>Cnidaria</taxon>
        <taxon>Anthozoa</taxon>
        <taxon>Hexacorallia</taxon>
        <taxon>Scleractinia</taxon>
        <taxon>Astrocoeniina</taxon>
        <taxon>Pocilloporidae</taxon>
        <taxon>Stylophora</taxon>
    </lineage>
</organism>
<dbReference type="EMBL" id="LSMT01000954">
    <property type="protein sequence ID" value="PFX13534.1"/>
    <property type="molecule type" value="Genomic_DNA"/>
</dbReference>
<proteinExistence type="predicted"/>
<dbReference type="PANTHER" id="PTHR47331">
    <property type="entry name" value="PHD-TYPE DOMAIN-CONTAINING PROTEIN"/>
    <property type="match status" value="1"/>
</dbReference>
<dbReference type="Pfam" id="PF18701">
    <property type="entry name" value="DUF5641"/>
    <property type="match status" value="1"/>
</dbReference>
<dbReference type="Proteomes" id="UP000225706">
    <property type="component" value="Unassembled WGS sequence"/>
</dbReference>
<evidence type="ECO:0000313" key="3">
    <source>
        <dbReference type="Proteomes" id="UP000225706"/>
    </source>
</evidence>
<dbReference type="OrthoDB" id="6141718at2759"/>
<accession>A0A2B4R5B6</accession>
<reference evidence="3" key="1">
    <citation type="journal article" date="2017" name="bioRxiv">
        <title>Comparative analysis of the genomes of Stylophora pistillata and Acropora digitifera provides evidence for extensive differences between species of corals.</title>
        <authorList>
            <person name="Voolstra C.R."/>
            <person name="Li Y."/>
            <person name="Liew Y.J."/>
            <person name="Baumgarten S."/>
            <person name="Zoccola D."/>
            <person name="Flot J.-F."/>
            <person name="Tambutte S."/>
            <person name="Allemand D."/>
            <person name="Aranda M."/>
        </authorList>
    </citation>
    <scope>NUCLEOTIDE SEQUENCE [LARGE SCALE GENOMIC DNA]</scope>
</reference>
<dbReference type="Pfam" id="PF05380">
    <property type="entry name" value="Peptidase_A17"/>
    <property type="match status" value="1"/>
</dbReference>
<feature type="domain" description="DUF5641" evidence="1">
    <location>
        <begin position="372"/>
        <end position="456"/>
    </location>
</feature>
<protein>
    <recommendedName>
        <fullName evidence="1">DUF5641 domain-containing protein</fullName>
    </recommendedName>
</protein>
<keyword evidence="3" id="KW-1185">Reference proteome</keyword>
<evidence type="ECO:0000313" key="2">
    <source>
        <dbReference type="EMBL" id="PFX13534.1"/>
    </source>
</evidence>
<gene>
    <name evidence="2" type="ORF">AWC38_SpisGene22376</name>
</gene>